<name>A0AAD4XCV5_9MAGN</name>
<proteinExistence type="inferred from homology"/>
<dbReference type="SUPFAM" id="SSF51905">
    <property type="entry name" value="FAD/NAD(P)-binding domain"/>
    <property type="match status" value="1"/>
</dbReference>
<evidence type="ECO:0000256" key="5">
    <source>
        <dbReference type="RuleBase" id="RU361177"/>
    </source>
</evidence>
<dbReference type="AlphaFoldDB" id="A0AAD4XCV5"/>
<dbReference type="Proteomes" id="UP001202328">
    <property type="component" value="Unassembled WGS sequence"/>
</dbReference>
<evidence type="ECO:0000313" key="7">
    <source>
        <dbReference type="Proteomes" id="UP001202328"/>
    </source>
</evidence>
<dbReference type="EC" id="1.-.-.-" evidence="5"/>
<evidence type="ECO:0000256" key="2">
    <source>
        <dbReference type="ARBA" id="ARBA00022630"/>
    </source>
</evidence>
<evidence type="ECO:0000313" key="6">
    <source>
        <dbReference type="EMBL" id="KAI3895742.1"/>
    </source>
</evidence>
<dbReference type="PANTHER" id="PTHR23023">
    <property type="entry name" value="DIMETHYLANILINE MONOOXYGENASE"/>
    <property type="match status" value="1"/>
</dbReference>
<gene>
    <name evidence="6" type="ORF">MKW98_025533</name>
</gene>
<dbReference type="GO" id="GO:0050661">
    <property type="term" value="F:NADP binding"/>
    <property type="evidence" value="ECO:0007669"/>
    <property type="project" value="InterPro"/>
</dbReference>
<evidence type="ECO:0000256" key="1">
    <source>
        <dbReference type="ARBA" id="ARBA00009183"/>
    </source>
</evidence>
<dbReference type="GO" id="GO:0050660">
    <property type="term" value="F:flavin adenine dinucleotide binding"/>
    <property type="evidence" value="ECO:0007669"/>
    <property type="project" value="InterPro"/>
</dbReference>
<dbReference type="InterPro" id="IPR036188">
    <property type="entry name" value="FAD/NAD-bd_sf"/>
</dbReference>
<dbReference type="EMBL" id="JAJJMB010011896">
    <property type="protein sequence ID" value="KAI3895742.1"/>
    <property type="molecule type" value="Genomic_DNA"/>
</dbReference>
<keyword evidence="2 5" id="KW-0285">Flavoprotein</keyword>
<comment type="cofactor">
    <cofactor evidence="5">
        <name>FAD</name>
        <dbReference type="ChEBI" id="CHEBI:57692"/>
    </cofactor>
</comment>
<evidence type="ECO:0000256" key="4">
    <source>
        <dbReference type="ARBA" id="ARBA00023002"/>
    </source>
</evidence>
<dbReference type="Gene3D" id="3.50.50.60">
    <property type="entry name" value="FAD/NAD(P)-binding domain"/>
    <property type="match status" value="1"/>
</dbReference>
<dbReference type="GO" id="GO:0004499">
    <property type="term" value="F:N,N-dimethylaniline monooxygenase activity"/>
    <property type="evidence" value="ECO:0007669"/>
    <property type="project" value="InterPro"/>
</dbReference>
<keyword evidence="7" id="KW-1185">Reference proteome</keyword>
<keyword evidence="4 5" id="KW-0560">Oxidoreductase</keyword>
<comment type="caution">
    <text evidence="6">The sequence shown here is derived from an EMBL/GenBank/DDBJ whole genome shotgun (WGS) entry which is preliminary data.</text>
</comment>
<dbReference type="Pfam" id="PF00743">
    <property type="entry name" value="FMO-like"/>
    <property type="match status" value="1"/>
</dbReference>
<sequence length="209" mass="24237">MFDAIVRRSFSKSSSEKFTETTTARGLEGTYHLNLPTANNQVGALTLSKETCEVQDWNNHTLRNWLDQRFIAMHFCYSLKLVHTKICQLNFFRYKYYFPFLEINNIVTVDDSCVGPLYKHIFPPMLAPTLSFIGIPFWALPFPIFEMESKWVAGVLSGRCSLPSEQQIIKDVEAFYLELEAAAVPKRYTHRLAEKQCQLFDEENYVSHS</sequence>
<reference evidence="6" key="1">
    <citation type="submission" date="2022-04" db="EMBL/GenBank/DDBJ databases">
        <title>A functionally conserved STORR gene fusion in Papaver species that diverged 16.8 million years ago.</title>
        <authorList>
            <person name="Catania T."/>
        </authorList>
    </citation>
    <scope>NUCLEOTIDE SEQUENCE</scope>
    <source>
        <strain evidence="6">S-188037</strain>
    </source>
</reference>
<evidence type="ECO:0000256" key="3">
    <source>
        <dbReference type="ARBA" id="ARBA00022827"/>
    </source>
</evidence>
<dbReference type="InterPro" id="IPR020946">
    <property type="entry name" value="Flavin_mOase-like"/>
</dbReference>
<organism evidence="6 7">
    <name type="scientific">Papaver atlanticum</name>
    <dbReference type="NCBI Taxonomy" id="357466"/>
    <lineage>
        <taxon>Eukaryota</taxon>
        <taxon>Viridiplantae</taxon>
        <taxon>Streptophyta</taxon>
        <taxon>Embryophyta</taxon>
        <taxon>Tracheophyta</taxon>
        <taxon>Spermatophyta</taxon>
        <taxon>Magnoliopsida</taxon>
        <taxon>Ranunculales</taxon>
        <taxon>Papaveraceae</taxon>
        <taxon>Papaveroideae</taxon>
        <taxon>Papaver</taxon>
    </lineage>
</organism>
<accession>A0AAD4XCV5</accession>
<keyword evidence="5" id="KW-0503">Monooxygenase</keyword>
<dbReference type="InterPro" id="IPR050346">
    <property type="entry name" value="FMO-like"/>
</dbReference>
<keyword evidence="3 5" id="KW-0274">FAD</keyword>
<comment type="similarity">
    <text evidence="1 5">Belongs to the FMO family.</text>
</comment>
<protein>
    <recommendedName>
        <fullName evidence="5">Flavin-containing monooxygenase</fullName>
        <ecNumber evidence="5">1.-.-.-</ecNumber>
    </recommendedName>
</protein>